<dbReference type="PANTHER" id="PTHR34824">
    <property type="entry name" value="HEAT-INDUCIBLE TRANSCRIPTION REPRESSOR HRCA"/>
    <property type="match status" value="1"/>
</dbReference>
<evidence type="ECO:0000313" key="7">
    <source>
        <dbReference type="Proteomes" id="UP000272781"/>
    </source>
</evidence>
<dbReference type="SUPFAM" id="SSF46785">
    <property type="entry name" value="Winged helix' DNA-binding domain"/>
    <property type="match status" value="1"/>
</dbReference>
<keyword evidence="8" id="KW-1185">Reference proteome</keyword>
<reference evidence="5" key="3">
    <citation type="submission" date="2019-06" db="EMBL/GenBank/DDBJ databases">
        <title>A comparative analysis of the Nautiliaceae.</title>
        <authorList>
            <person name="Grosche A."/>
            <person name="Smedile F."/>
            <person name="Vetriani C."/>
        </authorList>
    </citation>
    <scope>NUCLEOTIDE SEQUENCE</scope>
    <source>
        <strain evidence="5">TB6</strain>
    </source>
</reference>
<evidence type="ECO:0000256" key="4">
    <source>
        <dbReference type="ARBA" id="ARBA00023163"/>
    </source>
</evidence>
<dbReference type="InterPro" id="IPR036390">
    <property type="entry name" value="WH_DNA-bd_sf"/>
</dbReference>
<sequence length="252" mass="29572">MREKVESVLNALIYTYLKLNKPISSTTLKNEADLPYSASTIRSYLQTLEKNGLAQKEHISSGSKPSVKAMVEFWQEVLPGRIDEFDIDNIKNKCEELDIFAYIKMFDNQMLNEVYNFHNKFIIMEFEKDEVVLRYDENLFNFLYSLRGLYLNDIRDIFKKYKIENIKKLDNLYEYITINQKILYNVYSEPEKSFFKKLESNDLSDIINYEKGALIYKLRSSSFDKTIEAVFVADVYSNFLDLISSIKGGENG</sequence>
<organism evidence="6 7">
    <name type="scientific">Caminibacter pacificus</name>
    <dbReference type="NCBI Taxonomy" id="1424653"/>
    <lineage>
        <taxon>Bacteria</taxon>
        <taxon>Pseudomonadati</taxon>
        <taxon>Campylobacterota</taxon>
        <taxon>Epsilonproteobacteria</taxon>
        <taxon>Nautiliales</taxon>
        <taxon>Nautiliaceae</taxon>
        <taxon>Caminibacter</taxon>
    </lineage>
</organism>
<keyword evidence="1" id="KW-0678">Repressor</keyword>
<keyword evidence="2" id="KW-0805">Transcription regulation</keyword>
<reference evidence="8" key="1">
    <citation type="submission" date="2018-03" db="EMBL/GenBank/DDBJ databases">
        <title>A comparative analysis of the Nautiliaceae.</title>
        <authorList>
            <person name="Grosche A."/>
            <person name="Smedile F."/>
            <person name="Vetriani C."/>
        </authorList>
    </citation>
    <scope>NUCLEOTIDE SEQUENCE [LARGE SCALE GENOMIC DNA]</scope>
    <source>
        <strain evidence="8">TB6</strain>
    </source>
</reference>
<dbReference type="GO" id="GO:0003677">
    <property type="term" value="F:DNA binding"/>
    <property type="evidence" value="ECO:0007669"/>
    <property type="project" value="InterPro"/>
</dbReference>
<keyword evidence="4" id="KW-0804">Transcription</keyword>
<dbReference type="AlphaFoldDB" id="A0AAJ4RDQ6"/>
<keyword evidence="3" id="KW-0346">Stress response</keyword>
<evidence type="ECO:0000313" key="5">
    <source>
        <dbReference type="EMBL" id="QCI28545.1"/>
    </source>
</evidence>
<name>A0AAJ4RDQ6_9BACT</name>
<dbReference type="Proteomes" id="UP000272781">
    <property type="component" value="Unassembled WGS sequence"/>
</dbReference>
<dbReference type="InterPro" id="IPR002571">
    <property type="entry name" value="HrcA"/>
</dbReference>
<reference evidence="6 7" key="2">
    <citation type="submission" date="2018-11" db="EMBL/GenBank/DDBJ databases">
        <title>Genomic Encyclopedia of Type Strains, Phase IV (KMG-IV): sequencing the most valuable type-strain genomes for metagenomic binning, comparative biology and taxonomic classification.</title>
        <authorList>
            <person name="Goeker M."/>
        </authorList>
    </citation>
    <scope>NUCLEOTIDE SEQUENCE [LARGE SCALE GENOMIC DNA]</scope>
    <source>
        <strain evidence="6 7">DSM 27783</strain>
    </source>
</reference>
<dbReference type="GO" id="GO:0045892">
    <property type="term" value="P:negative regulation of DNA-templated transcription"/>
    <property type="evidence" value="ECO:0007669"/>
    <property type="project" value="TreeGrafter"/>
</dbReference>
<evidence type="ECO:0000256" key="2">
    <source>
        <dbReference type="ARBA" id="ARBA00023015"/>
    </source>
</evidence>
<evidence type="ECO:0000256" key="3">
    <source>
        <dbReference type="ARBA" id="ARBA00023016"/>
    </source>
</evidence>
<dbReference type="InterPro" id="IPR036388">
    <property type="entry name" value="WH-like_DNA-bd_sf"/>
</dbReference>
<gene>
    <name evidence="5" type="ORF">C6V80_06090</name>
    <name evidence="6" type="ORF">EDC58_0208</name>
</gene>
<proteinExistence type="predicted"/>
<evidence type="ECO:0000256" key="1">
    <source>
        <dbReference type="ARBA" id="ARBA00022491"/>
    </source>
</evidence>
<dbReference type="PANTHER" id="PTHR34824:SF1">
    <property type="entry name" value="HEAT-INDUCIBLE TRANSCRIPTION REPRESSOR HRCA"/>
    <property type="match status" value="1"/>
</dbReference>
<dbReference type="RefSeq" id="WP_123351642.1">
    <property type="nucleotide sequence ID" value="NZ_CP027432.2"/>
</dbReference>
<protein>
    <submittedName>
        <fullName evidence="6">Heat-inducible transcription repressor HrcA</fullName>
    </submittedName>
</protein>
<evidence type="ECO:0000313" key="6">
    <source>
        <dbReference type="EMBL" id="ROR40728.1"/>
    </source>
</evidence>
<evidence type="ECO:0000313" key="8">
    <source>
        <dbReference type="Proteomes" id="UP000298805"/>
    </source>
</evidence>
<dbReference type="EMBL" id="CP027432">
    <property type="protein sequence ID" value="QCI28545.1"/>
    <property type="molecule type" value="Genomic_DNA"/>
</dbReference>
<dbReference type="Gene3D" id="1.10.10.10">
    <property type="entry name" value="Winged helix-like DNA-binding domain superfamily/Winged helix DNA-binding domain"/>
    <property type="match status" value="1"/>
</dbReference>
<dbReference type="EMBL" id="RJVK01000001">
    <property type="protein sequence ID" value="ROR40728.1"/>
    <property type="molecule type" value="Genomic_DNA"/>
</dbReference>
<dbReference type="Proteomes" id="UP000298805">
    <property type="component" value="Chromosome"/>
</dbReference>
<accession>A0AAJ4RDQ6</accession>